<protein>
    <recommendedName>
        <fullName evidence="5">15-hydroxyprostaglandin dehydrogenase [NAD(+)]</fullName>
        <ecNumber evidence="3">1.1.1.141</ecNumber>
        <ecNumber evidence="4">1.1.1.232</ecNumber>
    </recommendedName>
    <alternativeName>
        <fullName evidence="7">Eicosanoid/docosanoid dehydrogenase [NAD(+)]</fullName>
    </alternativeName>
    <alternativeName>
        <fullName evidence="6">Prostaglandin dehydrogenase 1</fullName>
    </alternativeName>
</protein>
<dbReference type="PANTHER" id="PTHR44229">
    <property type="entry name" value="15-HYDROXYPROSTAGLANDIN DEHYDROGENASE [NAD(+)]"/>
    <property type="match status" value="1"/>
</dbReference>
<evidence type="ECO:0000256" key="21">
    <source>
        <dbReference type="ARBA" id="ARBA00049188"/>
    </source>
</evidence>
<comment type="similarity">
    <text evidence="1 22">Belongs to the short-chain dehydrogenases/reductases (SDR) family.</text>
</comment>
<comment type="catalytic activity">
    <reaction evidence="20">
        <text>(15S)-hydroxy-(5Z,8Z,11Z,13E)-eicosatetraenoate + NAD(+) = 15-oxo-(5Z,8Z,11Z,13E)-eicosatetraenoate + NADH + H(+)</text>
        <dbReference type="Rhea" id="RHEA:23260"/>
        <dbReference type="ChEBI" id="CHEBI:15378"/>
        <dbReference type="ChEBI" id="CHEBI:57409"/>
        <dbReference type="ChEBI" id="CHEBI:57410"/>
        <dbReference type="ChEBI" id="CHEBI:57540"/>
        <dbReference type="ChEBI" id="CHEBI:57945"/>
        <dbReference type="EC" id="1.1.1.232"/>
    </reaction>
    <physiologicalReaction direction="left-to-right" evidence="20">
        <dbReference type="Rhea" id="RHEA:23261"/>
    </physiologicalReaction>
</comment>
<evidence type="ECO:0000256" key="1">
    <source>
        <dbReference type="ARBA" id="ARBA00006484"/>
    </source>
</evidence>
<comment type="catalytic activity">
    <reaction evidence="17">
        <text>prostaglandin A1 + NAD(+) = 15-oxo-prostaglandin A1 + NADH + H(+)</text>
        <dbReference type="Rhea" id="RHEA:41263"/>
        <dbReference type="ChEBI" id="CHEBI:15378"/>
        <dbReference type="ChEBI" id="CHEBI:57398"/>
        <dbReference type="ChEBI" id="CHEBI:57540"/>
        <dbReference type="ChEBI" id="CHEBI:57945"/>
        <dbReference type="ChEBI" id="CHEBI:85072"/>
    </reaction>
    <physiologicalReaction direction="left-to-right" evidence="17">
        <dbReference type="Rhea" id="RHEA:41264"/>
    </physiologicalReaction>
</comment>
<evidence type="ECO:0000313" key="24">
    <source>
        <dbReference type="EMBL" id="CAH1722136.1"/>
    </source>
</evidence>
<accession>A0A9P0IXQ5</accession>
<evidence type="ECO:0000256" key="13">
    <source>
        <dbReference type="ARBA" id="ARBA00048144"/>
    </source>
</evidence>
<evidence type="ECO:0000256" key="20">
    <source>
        <dbReference type="ARBA" id="ARBA00049151"/>
    </source>
</evidence>
<evidence type="ECO:0000256" key="2">
    <source>
        <dbReference type="ARBA" id="ARBA00023002"/>
    </source>
</evidence>
<comment type="catalytic activity">
    <reaction evidence="18">
        <text>prostaglandin E2 + NAD(+) = 15-oxoprostaglandin E2 + NADH + H(+)</text>
        <dbReference type="Rhea" id="RHEA:11876"/>
        <dbReference type="ChEBI" id="CHEBI:15378"/>
        <dbReference type="ChEBI" id="CHEBI:57400"/>
        <dbReference type="ChEBI" id="CHEBI:57540"/>
        <dbReference type="ChEBI" id="CHEBI:57945"/>
        <dbReference type="ChEBI" id="CHEBI:606564"/>
        <dbReference type="EC" id="1.1.1.141"/>
    </reaction>
    <physiologicalReaction direction="left-to-right" evidence="18">
        <dbReference type="Rhea" id="RHEA:11877"/>
    </physiologicalReaction>
</comment>
<comment type="catalytic activity">
    <reaction evidence="13">
        <text>(11R)-hydroxy-(5Z,8Z,12E,14Z)-eicosatetraenoate + NAD(+) = 11-oxo-(5Z,8Z,12E,14Z)-eicosatetraenoate + NADH + H(+)</text>
        <dbReference type="Rhea" id="RHEA:48640"/>
        <dbReference type="ChEBI" id="CHEBI:15378"/>
        <dbReference type="ChEBI" id="CHEBI:57540"/>
        <dbReference type="ChEBI" id="CHEBI:57945"/>
        <dbReference type="ChEBI" id="CHEBI:78836"/>
        <dbReference type="ChEBI" id="CHEBI:90697"/>
    </reaction>
    <physiologicalReaction direction="left-to-right" evidence="13">
        <dbReference type="Rhea" id="RHEA:48641"/>
    </physiologicalReaction>
</comment>
<dbReference type="GO" id="GO:0016404">
    <property type="term" value="F:15-hydroxyprostaglandin dehydrogenase (NAD+) activity"/>
    <property type="evidence" value="ECO:0007669"/>
    <property type="project" value="UniProtKB-EC"/>
</dbReference>
<evidence type="ECO:0000256" key="3">
    <source>
        <dbReference type="ARBA" id="ARBA00038968"/>
    </source>
</evidence>
<dbReference type="EC" id="1.1.1.232" evidence="4"/>
<dbReference type="GO" id="GO:0047034">
    <property type="term" value="F:15-hydroxyicosatetraenoate dehydrogenase activity"/>
    <property type="evidence" value="ECO:0007669"/>
    <property type="project" value="UniProtKB-EC"/>
</dbReference>
<comment type="catalytic activity">
    <reaction evidence="19">
        <text>resolvin D2 + NAD(+) = 16-oxoresolvin D2 + NADH + H(+)</text>
        <dbReference type="Rhea" id="RHEA:53588"/>
        <dbReference type="ChEBI" id="CHEBI:15378"/>
        <dbReference type="ChEBI" id="CHEBI:57540"/>
        <dbReference type="ChEBI" id="CHEBI:57945"/>
        <dbReference type="ChEBI" id="CHEBI:133367"/>
        <dbReference type="ChEBI" id="CHEBI:137498"/>
    </reaction>
    <physiologicalReaction direction="left-to-right" evidence="19">
        <dbReference type="Rhea" id="RHEA:53589"/>
    </physiologicalReaction>
</comment>
<keyword evidence="2" id="KW-0560">Oxidoreductase</keyword>
<dbReference type="InterPro" id="IPR002347">
    <property type="entry name" value="SDR_fam"/>
</dbReference>
<comment type="catalytic activity">
    <reaction evidence="21">
        <text>resolvin E1 + NAD(+) = 18-oxo-resolvin E1 + NADH + H(+)</text>
        <dbReference type="Rhea" id="RHEA:49244"/>
        <dbReference type="ChEBI" id="CHEBI:15378"/>
        <dbReference type="ChEBI" id="CHEBI:57540"/>
        <dbReference type="ChEBI" id="CHEBI:57945"/>
        <dbReference type="ChEBI" id="CHEBI:91000"/>
        <dbReference type="ChEBI" id="CHEBI:91001"/>
    </reaction>
    <physiologicalReaction direction="left-to-right" evidence="21">
        <dbReference type="Rhea" id="RHEA:49245"/>
    </physiologicalReaction>
</comment>
<dbReference type="PANTHER" id="PTHR44229:SF4">
    <property type="entry name" value="15-HYDROXYPROSTAGLANDIN DEHYDROGENASE [NAD(+)]"/>
    <property type="match status" value="1"/>
</dbReference>
<dbReference type="Gene3D" id="3.40.50.720">
    <property type="entry name" value="NAD(P)-binding Rossmann-like Domain"/>
    <property type="match status" value="1"/>
</dbReference>
<dbReference type="InterPro" id="IPR036291">
    <property type="entry name" value="NAD(P)-bd_dom_sf"/>
</dbReference>
<dbReference type="Pfam" id="PF00106">
    <property type="entry name" value="adh_short"/>
    <property type="match status" value="1"/>
</dbReference>
<evidence type="ECO:0000256" key="10">
    <source>
        <dbReference type="ARBA" id="ARBA00047672"/>
    </source>
</evidence>
<dbReference type="Proteomes" id="UP001154329">
    <property type="component" value="Chromosome 2"/>
</dbReference>
<sequence>MAFRRLALDKMFNLKFDRFKVGSIVKFFQSDNRNGEDSKTPESSPDDDQTNNKSVLKKVIEDLSRPSKPENPSFFGCRRYMDLAGKVAVITGGTKGIGLAVAKDLIQNGTSRVIISGRDVQEGGKALKILTDMCSDKDDGYQKAVYVPTDVTSKEGLKELFDYTATNMGGLDILVNSAAILNESSMWRRMVDTNVKALILSTQLGIDLMQTCKRPGGVIVNLSAIYAIKPLPQLPIFSGTKAAVRSATLAFSKMKYPNLRIVTACMGPTNTSMLLNLSPNDIGEWTKDEQEDLLDILKAKQNVDYAGRCITLMMQFADNGSTYLVFNNSLHRTKNQDDTMFRKKMMQKFTKSED</sequence>
<evidence type="ECO:0000256" key="9">
    <source>
        <dbReference type="ARBA" id="ARBA00047325"/>
    </source>
</evidence>
<evidence type="ECO:0000313" key="25">
    <source>
        <dbReference type="Proteomes" id="UP001154329"/>
    </source>
</evidence>
<evidence type="ECO:0000256" key="12">
    <source>
        <dbReference type="ARBA" id="ARBA00048140"/>
    </source>
</evidence>
<comment type="catalytic activity">
    <reaction evidence="12">
        <text>15-oxo-(5S,6R)-dihydroxy-(7E,9E,11Z)-eicosatrienoate + NADH + H(+) = (5S,6R,15S)-trihydroxy-(7E,9E,11Z)-eicosatrienoate + NAD(+)</text>
        <dbReference type="Rhea" id="RHEA:41596"/>
        <dbReference type="ChEBI" id="CHEBI:15378"/>
        <dbReference type="ChEBI" id="CHEBI:57540"/>
        <dbReference type="ChEBI" id="CHEBI:57945"/>
        <dbReference type="ChEBI" id="CHEBI:78325"/>
        <dbReference type="ChEBI" id="CHEBI:78329"/>
    </reaction>
    <physiologicalReaction direction="left-to-right" evidence="12">
        <dbReference type="Rhea" id="RHEA:41597"/>
    </physiologicalReaction>
</comment>
<evidence type="ECO:0000256" key="6">
    <source>
        <dbReference type="ARBA" id="ARBA00041812"/>
    </source>
</evidence>
<comment type="catalytic activity">
    <reaction evidence="9">
        <text>prostaglandin E1 + NAD(+) = 15-oxoprostaglandin E1 + NADH + H(+)</text>
        <dbReference type="Rhea" id="RHEA:16477"/>
        <dbReference type="ChEBI" id="CHEBI:15378"/>
        <dbReference type="ChEBI" id="CHEBI:57397"/>
        <dbReference type="ChEBI" id="CHEBI:57401"/>
        <dbReference type="ChEBI" id="CHEBI:57540"/>
        <dbReference type="ChEBI" id="CHEBI:57945"/>
    </reaction>
    <physiologicalReaction direction="left-to-right" evidence="9">
        <dbReference type="Rhea" id="RHEA:16478"/>
    </physiologicalReaction>
</comment>
<dbReference type="CDD" id="cd05233">
    <property type="entry name" value="SDR_c"/>
    <property type="match status" value="1"/>
</dbReference>
<reference evidence="24" key="2">
    <citation type="submission" date="2022-10" db="EMBL/GenBank/DDBJ databases">
        <authorList>
            <consortium name="ENA_rothamsted_submissions"/>
            <consortium name="culmorum"/>
            <person name="King R."/>
        </authorList>
    </citation>
    <scope>NUCLEOTIDE SEQUENCE</scope>
</reference>
<comment type="catalytic activity">
    <reaction evidence="15">
        <text>resolvin D2 + NAD(+) = 7-oxoresolvin D2 + NADH + H(+)</text>
        <dbReference type="Rhea" id="RHEA:53584"/>
        <dbReference type="ChEBI" id="CHEBI:15378"/>
        <dbReference type="ChEBI" id="CHEBI:57540"/>
        <dbReference type="ChEBI" id="CHEBI:57945"/>
        <dbReference type="ChEBI" id="CHEBI:133367"/>
        <dbReference type="ChEBI" id="CHEBI:137497"/>
    </reaction>
    <physiologicalReaction direction="left-to-right" evidence="15">
        <dbReference type="Rhea" id="RHEA:53585"/>
    </physiologicalReaction>
</comment>
<evidence type="ECO:0000256" key="22">
    <source>
        <dbReference type="RuleBase" id="RU000363"/>
    </source>
</evidence>
<evidence type="ECO:0000256" key="11">
    <source>
        <dbReference type="ARBA" id="ARBA00048008"/>
    </source>
</evidence>
<gene>
    <name evidence="24" type="ORF">APHIGO_LOCUS4669</name>
</gene>
<dbReference type="GO" id="GO:0005737">
    <property type="term" value="C:cytoplasm"/>
    <property type="evidence" value="ECO:0007669"/>
    <property type="project" value="TreeGrafter"/>
</dbReference>
<feature type="region of interest" description="Disordered" evidence="23">
    <location>
        <begin position="31"/>
        <end position="52"/>
    </location>
</feature>
<dbReference type="EC" id="1.1.1.141" evidence="3"/>
<comment type="catalytic activity">
    <reaction evidence="10">
        <text>resolvin D1 + NAD(+) = 8-oxoresolvin D1 + NADH + H(+)</text>
        <dbReference type="Rhea" id="RHEA:50124"/>
        <dbReference type="ChEBI" id="CHEBI:15378"/>
        <dbReference type="ChEBI" id="CHEBI:57540"/>
        <dbReference type="ChEBI" id="CHEBI:57945"/>
        <dbReference type="ChEBI" id="CHEBI:132079"/>
        <dbReference type="ChEBI" id="CHEBI:132080"/>
    </reaction>
    <physiologicalReaction direction="left-to-right" evidence="10">
        <dbReference type="Rhea" id="RHEA:50125"/>
    </physiologicalReaction>
</comment>
<evidence type="ECO:0000256" key="19">
    <source>
        <dbReference type="ARBA" id="ARBA00048921"/>
    </source>
</evidence>
<evidence type="ECO:0000256" key="7">
    <source>
        <dbReference type="ARBA" id="ARBA00042026"/>
    </source>
</evidence>
<evidence type="ECO:0000256" key="8">
    <source>
        <dbReference type="ARBA" id="ARBA00045705"/>
    </source>
</evidence>
<keyword evidence="25" id="KW-1185">Reference proteome</keyword>
<evidence type="ECO:0000256" key="14">
    <source>
        <dbReference type="ARBA" id="ARBA00048170"/>
    </source>
</evidence>
<evidence type="ECO:0000256" key="15">
    <source>
        <dbReference type="ARBA" id="ARBA00048393"/>
    </source>
</evidence>
<evidence type="ECO:0000256" key="4">
    <source>
        <dbReference type="ARBA" id="ARBA00039060"/>
    </source>
</evidence>
<evidence type="ECO:0000256" key="5">
    <source>
        <dbReference type="ARBA" id="ARBA00040276"/>
    </source>
</evidence>
<evidence type="ECO:0000256" key="17">
    <source>
        <dbReference type="ARBA" id="ARBA00048611"/>
    </source>
</evidence>
<dbReference type="PRINTS" id="PR00080">
    <property type="entry name" value="SDRFAMILY"/>
</dbReference>
<evidence type="ECO:0000256" key="16">
    <source>
        <dbReference type="ARBA" id="ARBA00048535"/>
    </source>
</evidence>
<dbReference type="PRINTS" id="PR00081">
    <property type="entry name" value="GDHRDH"/>
</dbReference>
<comment type="catalytic activity">
    <reaction evidence="14">
        <text>resolvin D1 + NAD(+) = 17-oxoresolvin D1 + NADH + H(+)</text>
        <dbReference type="Rhea" id="RHEA:50128"/>
        <dbReference type="ChEBI" id="CHEBI:15378"/>
        <dbReference type="ChEBI" id="CHEBI:57540"/>
        <dbReference type="ChEBI" id="CHEBI:57945"/>
        <dbReference type="ChEBI" id="CHEBI:132079"/>
        <dbReference type="ChEBI" id="CHEBI:132081"/>
    </reaction>
    <physiologicalReaction direction="left-to-right" evidence="14">
        <dbReference type="Rhea" id="RHEA:50129"/>
    </physiologicalReaction>
</comment>
<dbReference type="SUPFAM" id="SSF51735">
    <property type="entry name" value="NAD(P)-binding Rossmann-fold domains"/>
    <property type="match status" value="1"/>
</dbReference>
<evidence type="ECO:0000256" key="23">
    <source>
        <dbReference type="SAM" id="MobiDB-lite"/>
    </source>
</evidence>
<evidence type="ECO:0000256" key="18">
    <source>
        <dbReference type="ARBA" id="ARBA00048739"/>
    </source>
</evidence>
<dbReference type="AlphaFoldDB" id="A0A9P0IXQ5"/>
<reference evidence="24" key="1">
    <citation type="submission" date="2022-02" db="EMBL/GenBank/DDBJ databases">
        <authorList>
            <person name="King R."/>
        </authorList>
    </citation>
    <scope>NUCLEOTIDE SEQUENCE</scope>
</reference>
<dbReference type="OrthoDB" id="417891at2759"/>
<comment type="catalytic activity">
    <reaction evidence="16">
        <text>lipoxin A4 + NAD(+) = 15-oxo-(5S,6R)-dihydroxy-(7E,9E,11Z,13E)-eicosatetraenoate + NADH + H(+)</text>
        <dbReference type="Rhea" id="RHEA:41572"/>
        <dbReference type="ChEBI" id="CHEBI:15378"/>
        <dbReference type="ChEBI" id="CHEBI:57540"/>
        <dbReference type="ChEBI" id="CHEBI:57945"/>
        <dbReference type="ChEBI" id="CHEBI:67026"/>
        <dbReference type="ChEBI" id="CHEBI:78311"/>
    </reaction>
    <physiologicalReaction direction="left-to-right" evidence="16">
        <dbReference type="Rhea" id="RHEA:41573"/>
    </physiologicalReaction>
</comment>
<comment type="function">
    <text evidence="8">Catalyzes the NAD-dependent dehydrogenation (oxidation) of a broad array of hydroxylated polyunsaturated fatty acids (mainly eicosanoids and docosanoids, including prostaglandins, lipoxins and resolvins), yielding their corresponding keto (oxo) metabolites. Decreases the levels of the pro-proliferative prostaglandins such as prostaglandin E2 (whose activity is increased in cancer because of an increase in the expression of cyclooxygenase 2) and generates oxo-fatty acid products that can profoundly influence cell function by abrogating pro-inflammatory cytokine expression. Converts resolvins E1, D1 and D2 to their oxo products, which represents a mode of resolvin inactivation. Resolvin E1 plays important roles during the resolution phase of acute inflammation, while resolvins D1 and D2 have a unique role in obesity-induced adipose inflammation.</text>
</comment>
<comment type="catalytic activity">
    <reaction evidence="11">
        <text>14-hydroxy-(4Z,7Z,10Z,12E,16Z,19Z)-docosahexaenoate + NAD(+) = 14-oxo-(4Z,7Z,10Z,12E,16Z,19Z)-docosahexaenoate + NADH + H(+)</text>
        <dbReference type="Rhea" id="RHEA:48952"/>
        <dbReference type="ChEBI" id="CHEBI:15378"/>
        <dbReference type="ChEBI" id="CHEBI:57540"/>
        <dbReference type="ChEBI" id="CHEBI:57945"/>
        <dbReference type="ChEBI" id="CHEBI:90866"/>
        <dbReference type="ChEBI" id="CHEBI:90867"/>
    </reaction>
    <physiologicalReaction direction="left-to-right" evidence="11">
        <dbReference type="Rhea" id="RHEA:48953"/>
    </physiologicalReaction>
</comment>
<dbReference type="EMBL" id="OU899035">
    <property type="protein sequence ID" value="CAH1722136.1"/>
    <property type="molecule type" value="Genomic_DNA"/>
</dbReference>
<name>A0A9P0IXQ5_APHGO</name>
<proteinExistence type="inferred from homology"/>
<organism evidence="24 25">
    <name type="scientific">Aphis gossypii</name>
    <name type="common">Cotton aphid</name>
    <dbReference type="NCBI Taxonomy" id="80765"/>
    <lineage>
        <taxon>Eukaryota</taxon>
        <taxon>Metazoa</taxon>
        <taxon>Ecdysozoa</taxon>
        <taxon>Arthropoda</taxon>
        <taxon>Hexapoda</taxon>
        <taxon>Insecta</taxon>
        <taxon>Pterygota</taxon>
        <taxon>Neoptera</taxon>
        <taxon>Paraneoptera</taxon>
        <taxon>Hemiptera</taxon>
        <taxon>Sternorrhyncha</taxon>
        <taxon>Aphidomorpha</taxon>
        <taxon>Aphidoidea</taxon>
        <taxon>Aphididae</taxon>
        <taxon>Aphidini</taxon>
        <taxon>Aphis</taxon>
        <taxon>Aphis</taxon>
    </lineage>
</organism>